<accession>A0A9P7BKE0</accession>
<gene>
    <name evidence="9" type="ORF">G6F64_013340</name>
</gene>
<dbReference type="InterPro" id="IPR033744">
    <property type="entry name" value="RRM_RBM8"/>
</dbReference>
<evidence type="ECO:0000259" key="8">
    <source>
        <dbReference type="PROSITE" id="PS50102"/>
    </source>
</evidence>
<dbReference type="GO" id="GO:0003729">
    <property type="term" value="F:mRNA binding"/>
    <property type="evidence" value="ECO:0007669"/>
    <property type="project" value="InterPro"/>
</dbReference>
<evidence type="ECO:0000256" key="6">
    <source>
        <dbReference type="PROSITE-ProRule" id="PRU00176"/>
    </source>
</evidence>
<feature type="domain" description="RRM" evidence="8">
    <location>
        <begin position="48"/>
        <end position="126"/>
    </location>
</feature>
<evidence type="ECO:0000256" key="2">
    <source>
        <dbReference type="ARBA" id="ARBA00004496"/>
    </source>
</evidence>
<protein>
    <recommendedName>
        <fullName evidence="8">RRM domain-containing protein</fullName>
    </recommendedName>
</protein>
<dbReference type="SUPFAM" id="SSF54928">
    <property type="entry name" value="RNA-binding domain, RBD"/>
    <property type="match status" value="1"/>
</dbReference>
<organism evidence="9 10">
    <name type="scientific">Rhizopus oryzae</name>
    <name type="common">Mucormycosis agent</name>
    <name type="synonym">Rhizopus arrhizus var. delemar</name>
    <dbReference type="NCBI Taxonomy" id="64495"/>
    <lineage>
        <taxon>Eukaryota</taxon>
        <taxon>Fungi</taxon>
        <taxon>Fungi incertae sedis</taxon>
        <taxon>Mucoromycota</taxon>
        <taxon>Mucoromycotina</taxon>
        <taxon>Mucoromycetes</taxon>
        <taxon>Mucorales</taxon>
        <taxon>Mucorineae</taxon>
        <taxon>Rhizopodaceae</taxon>
        <taxon>Rhizopus</taxon>
    </lineage>
</organism>
<keyword evidence="10" id="KW-1185">Reference proteome</keyword>
<evidence type="ECO:0000313" key="10">
    <source>
        <dbReference type="Proteomes" id="UP000716291"/>
    </source>
</evidence>
<dbReference type="InterPro" id="IPR035979">
    <property type="entry name" value="RBD_domain_sf"/>
</dbReference>
<reference evidence="9" key="1">
    <citation type="journal article" date="2020" name="Microb. Genom.">
        <title>Genetic diversity of clinical and environmental Mucorales isolates obtained from an investigation of mucormycosis cases among solid organ transplant recipients.</title>
        <authorList>
            <person name="Nguyen M.H."/>
            <person name="Kaul D."/>
            <person name="Muto C."/>
            <person name="Cheng S.J."/>
            <person name="Richter R.A."/>
            <person name="Bruno V.M."/>
            <person name="Liu G."/>
            <person name="Beyhan S."/>
            <person name="Sundermann A.J."/>
            <person name="Mounaud S."/>
            <person name="Pasculle A.W."/>
            <person name="Nierman W.C."/>
            <person name="Driscoll E."/>
            <person name="Cumbie R."/>
            <person name="Clancy C.J."/>
            <person name="Dupont C.L."/>
        </authorList>
    </citation>
    <scope>NUCLEOTIDE SEQUENCE</scope>
    <source>
        <strain evidence="9">GL11</strain>
    </source>
</reference>
<dbReference type="PANTHER" id="PTHR45894">
    <property type="entry name" value="RNA-BINDING PROTEIN 8A"/>
    <property type="match status" value="1"/>
</dbReference>
<comment type="caution">
    <text evidence="9">The sequence shown here is derived from an EMBL/GenBank/DDBJ whole genome shotgun (WGS) entry which is preliminary data.</text>
</comment>
<comment type="subcellular location">
    <subcellularLocation>
        <location evidence="2">Cytoplasm</location>
    </subcellularLocation>
    <subcellularLocation>
        <location evidence="1">Nucleus</location>
    </subcellularLocation>
</comment>
<proteinExistence type="predicted"/>
<evidence type="ECO:0000256" key="7">
    <source>
        <dbReference type="SAM" id="MobiDB-lite"/>
    </source>
</evidence>
<evidence type="ECO:0000256" key="3">
    <source>
        <dbReference type="ARBA" id="ARBA00022490"/>
    </source>
</evidence>
<keyword evidence="3" id="KW-0963">Cytoplasm</keyword>
<evidence type="ECO:0000256" key="1">
    <source>
        <dbReference type="ARBA" id="ARBA00004123"/>
    </source>
</evidence>
<evidence type="ECO:0000256" key="4">
    <source>
        <dbReference type="ARBA" id="ARBA00022884"/>
    </source>
</evidence>
<dbReference type="GO" id="GO:0005634">
    <property type="term" value="C:nucleus"/>
    <property type="evidence" value="ECO:0007669"/>
    <property type="project" value="UniProtKB-SubCell"/>
</dbReference>
<evidence type="ECO:0000313" key="9">
    <source>
        <dbReference type="EMBL" id="KAG1295278.1"/>
    </source>
</evidence>
<name>A0A9P7BKE0_RHIOR</name>
<dbReference type="Gene3D" id="3.30.70.330">
    <property type="match status" value="1"/>
</dbReference>
<dbReference type="OrthoDB" id="15688at2759"/>
<dbReference type="GO" id="GO:0006396">
    <property type="term" value="P:RNA processing"/>
    <property type="evidence" value="ECO:0007669"/>
    <property type="project" value="InterPro"/>
</dbReference>
<evidence type="ECO:0000256" key="5">
    <source>
        <dbReference type="ARBA" id="ARBA00023242"/>
    </source>
</evidence>
<dbReference type="InterPro" id="IPR000504">
    <property type="entry name" value="RRM_dom"/>
</dbReference>
<dbReference type="Pfam" id="PF00076">
    <property type="entry name" value="RRM_1"/>
    <property type="match status" value="1"/>
</dbReference>
<dbReference type="InterPro" id="IPR008111">
    <property type="entry name" value="RNA-bd_8"/>
</dbReference>
<sequence length="150" mass="17237">MSRSPERMNIDNIRIKGRGANDEGILKRLGRGGVMDEALEPVRSVEGWILIIQGLHEETDEDSLYERFREFGDVKTVHLNLDRQTGYVKGYAFIEYESRKEAEAAVEQANGTRYLGETIKVDYAFVKGPAPEDRPRRDRRRDRSASPSRH</sequence>
<dbReference type="PROSITE" id="PS50102">
    <property type="entry name" value="RRM"/>
    <property type="match status" value="1"/>
</dbReference>
<dbReference type="CDD" id="cd12324">
    <property type="entry name" value="RRM_RBM8"/>
    <property type="match status" value="1"/>
</dbReference>
<keyword evidence="4 6" id="KW-0694">RNA-binding</keyword>
<keyword evidence="5" id="KW-0539">Nucleus</keyword>
<dbReference type="GO" id="GO:0005737">
    <property type="term" value="C:cytoplasm"/>
    <property type="evidence" value="ECO:0007669"/>
    <property type="project" value="UniProtKB-SubCell"/>
</dbReference>
<dbReference type="InterPro" id="IPR012677">
    <property type="entry name" value="Nucleotide-bd_a/b_plait_sf"/>
</dbReference>
<dbReference type="EMBL" id="JAANQT010005268">
    <property type="protein sequence ID" value="KAG1295278.1"/>
    <property type="molecule type" value="Genomic_DNA"/>
</dbReference>
<dbReference type="AlphaFoldDB" id="A0A9P7BKE0"/>
<feature type="compositionally biased region" description="Basic and acidic residues" evidence="7">
    <location>
        <begin position="130"/>
        <end position="144"/>
    </location>
</feature>
<feature type="region of interest" description="Disordered" evidence="7">
    <location>
        <begin position="126"/>
        <end position="150"/>
    </location>
</feature>
<dbReference type="Proteomes" id="UP000716291">
    <property type="component" value="Unassembled WGS sequence"/>
</dbReference>
<dbReference type="SMART" id="SM00360">
    <property type="entry name" value="RRM"/>
    <property type="match status" value="1"/>
</dbReference>